<accession>A0AA85G0R0</accession>
<evidence type="ECO:0000256" key="1">
    <source>
        <dbReference type="ARBA" id="ARBA00022603"/>
    </source>
</evidence>
<organism evidence="5 6">
    <name type="scientific">Schistosoma rodhaini</name>
    <dbReference type="NCBI Taxonomy" id="6188"/>
    <lineage>
        <taxon>Eukaryota</taxon>
        <taxon>Metazoa</taxon>
        <taxon>Spiralia</taxon>
        <taxon>Lophotrochozoa</taxon>
        <taxon>Platyhelminthes</taxon>
        <taxon>Trematoda</taxon>
        <taxon>Digenea</taxon>
        <taxon>Strigeidida</taxon>
        <taxon>Schistosomatoidea</taxon>
        <taxon>Schistosomatidae</taxon>
        <taxon>Schistosoma</taxon>
    </lineage>
</organism>
<dbReference type="InterPro" id="IPR050362">
    <property type="entry name" value="Cation-dep_OMT"/>
</dbReference>
<reference evidence="5" key="1">
    <citation type="submission" date="2022-06" db="EMBL/GenBank/DDBJ databases">
        <authorList>
            <person name="Berger JAMES D."/>
            <person name="Berger JAMES D."/>
        </authorList>
    </citation>
    <scope>NUCLEOTIDE SEQUENCE [LARGE SCALE GENOMIC DNA]</scope>
</reference>
<evidence type="ECO:0000256" key="4">
    <source>
        <dbReference type="ARBA" id="ARBA00023453"/>
    </source>
</evidence>
<dbReference type="Pfam" id="PF01596">
    <property type="entry name" value="Methyltransf_3"/>
    <property type="match status" value="1"/>
</dbReference>
<dbReference type="SUPFAM" id="SSF53335">
    <property type="entry name" value="S-adenosyl-L-methionine-dependent methyltransferases"/>
    <property type="match status" value="1"/>
</dbReference>
<dbReference type="WBParaSite" id="SRDH1_70760.1">
    <property type="protein sequence ID" value="SRDH1_70760.1"/>
    <property type="gene ID" value="SRDH1_70760"/>
</dbReference>
<keyword evidence="3" id="KW-0949">S-adenosyl-L-methionine</keyword>
<dbReference type="GO" id="GO:0008757">
    <property type="term" value="F:S-adenosylmethionine-dependent methyltransferase activity"/>
    <property type="evidence" value="ECO:0007669"/>
    <property type="project" value="TreeGrafter"/>
</dbReference>
<keyword evidence="5" id="KW-1185">Reference proteome</keyword>
<dbReference type="GO" id="GO:0032259">
    <property type="term" value="P:methylation"/>
    <property type="evidence" value="ECO:0007669"/>
    <property type="project" value="UniProtKB-KW"/>
</dbReference>
<proteinExistence type="inferred from homology"/>
<protein>
    <recommendedName>
        <fullName evidence="7">O-methyltransferase domain-containing protein</fullName>
    </recommendedName>
</protein>
<evidence type="ECO:0000313" key="6">
    <source>
        <dbReference type="WBParaSite" id="SRDH1_70760.1"/>
    </source>
</evidence>
<evidence type="ECO:0000313" key="5">
    <source>
        <dbReference type="Proteomes" id="UP000050792"/>
    </source>
</evidence>
<dbReference type="Proteomes" id="UP000050792">
    <property type="component" value="Unassembled WGS sequence"/>
</dbReference>
<dbReference type="PANTHER" id="PTHR10509:SF14">
    <property type="entry name" value="CAFFEOYL-COA O-METHYLTRANSFERASE 3-RELATED"/>
    <property type="match status" value="1"/>
</dbReference>
<dbReference type="InterPro" id="IPR002935">
    <property type="entry name" value="SAM_O-MeTrfase"/>
</dbReference>
<evidence type="ECO:0000256" key="2">
    <source>
        <dbReference type="ARBA" id="ARBA00022679"/>
    </source>
</evidence>
<keyword evidence="2" id="KW-0808">Transferase</keyword>
<evidence type="ECO:0008006" key="7">
    <source>
        <dbReference type="Google" id="ProtNLM"/>
    </source>
</evidence>
<dbReference type="InterPro" id="IPR029063">
    <property type="entry name" value="SAM-dependent_MTases_sf"/>
</dbReference>
<dbReference type="AlphaFoldDB" id="A0AA85G0R0"/>
<name>A0AA85G0R0_9TREM</name>
<dbReference type="Gene3D" id="3.40.50.150">
    <property type="entry name" value="Vaccinia Virus protein VP39"/>
    <property type="match status" value="1"/>
</dbReference>
<dbReference type="GO" id="GO:0008171">
    <property type="term" value="F:O-methyltransferase activity"/>
    <property type="evidence" value="ECO:0007669"/>
    <property type="project" value="InterPro"/>
</dbReference>
<dbReference type="PANTHER" id="PTHR10509">
    <property type="entry name" value="O-METHYLTRANSFERASE-RELATED"/>
    <property type="match status" value="1"/>
</dbReference>
<comment type="similarity">
    <text evidence="4">Belongs to the class I-like SAM-binding methyltransferase superfamily. Cation-dependent O-methyltransferase family.</text>
</comment>
<evidence type="ECO:0000256" key="3">
    <source>
        <dbReference type="ARBA" id="ARBA00022691"/>
    </source>
</evidence>
<reference evidence="6" key="2">
    <citation type="submission" date="2023-11" db="UniProtKB">
        <authorList>
            <consortium name="WormBaseParasite"/>
        </authorList>
    </citation>
    <scope>IDENTIFICATION</scope>
</reference>
<dbReference type="PROSITE" id="PS51682">
    <property type="entry name" value="SAM_OMT_I"/>
    <property type="match status" value="1"/>
</dbReference>
<keyword evidence="1" id="KW-0489">Methyltransferase</keyword>
<sequence>MIDADKENYSNYYKLCLKLVRPRGIIAIDNVLWSHRVLDPNDNCPQTVSIREMNELIAEDKSIRVSLLRTGDGLTIVVKK</sequence>